<name>A0A8H9GRQ2_9DEIO</name>
<dbReference type="Pfam" id="PF00106">
    <property type="entry name" value="adh_short"/>
    <property type="match status" value="1"/>
</dbReference>
<feature type="region of interest" description="Disordered" evidence="4">
    <location>
        <begin position="319"/>
        <end position="341"/>
    </location>
</feature>
<keyword evidence="7" id="KW-1185">Reference proteome</keyword>
<evidence type="ECO:0000259" key="5">
    <source>
        <dbReference type="SMART" id="SM00822"/>
    </source>
</evidence>
<dbReference type="PROSITE" id="PS00061">
    <property type="entry name" value="ADH_SHORT"/>
    <property type="match status" value="1"/>
</dbReference>
<dbReference type="PANTHER" id="PTHR44196:SF1">
    <property type="entry name" value="DEHYDROGENASE_REDUCTASE SDR FAMILY MEMBER 7B"/>
    <property type="match status" value="1"/>
</dbReference>
<feature type="domain" description="Ketoreductase" evidence="5">
    <location>
        <begin position="55"/>
        <end position="236"/>
    </location>
</feature>
<dbReference type="AlphaFoldDB" id="A0A8H9GRQ2"/>
<dbReference type="InterPro" id="IPR002347">
    <property type="entry name" value="SDR_fam"/>
</dbReference>
<gene>
    <name evidence="6" type="ORF">GCM10008956_29350</name>
</gene>
<dbReference type="PRINTS" id="PR00081">
    <property type="entry name" value="GDHRDH"/>
</dbReference>
<dbReference type="InterPro" id="IPR036291">
    <property type="entry name" value="NAD(P)-bd_dom_sf"/>
</dbReference>
<evidence type="ECO:0000256" key="4">
    <source>
        <dbReference type="SAM" id="MobiDB-lite"/>
    </source>
</evidence>
<dbReference type="Gene3D" id="3.40.50.720">
    <property type="entry name" value="NAD(P)-binding Rossmann-like Domain"/>
    <property type="match status" value="1"/>
</dbReference>
<evidence type="ECO:0000313" key="7">
    <source>
        <dbReference type="Proteomes" id="UP000600547"/>
    </source>
</evidence>
<keyword evidence="2" id="KW-0560">Oxidoreductase</keyword>
<evidence type="ECO:0000256" key="3">
    <source>
        <dbReference type="RuleBase" id="RU000363"/>
    </source>
</evidence>
<dbReference type="GO" id="GO:0016020">
    <property type="term" value="C:membrane"/>
    <property type="evidence" value="ECO:0007669"/>
    <property type="project" value="TreeGrafter"/>
</dbReference>
<protein>
    <submittedName>
        <fullName evidence="6">Ketoacyl reductase</fullName>
    </submittedName>
</protein>
<dbReference type="InterPro" id="IPR057326">
    <property type="entry name" value="KR_dom"/>
</dbReference>
<evidence type="ECO:0000256" key="2">
    <source>
        <dbReference type="ARBA" id="ARBA00023002"/>
    </source>
</evidence>
<dbReference type="PANTHER" id="PTHR44196">
    <property type="entry name" value="DEHYDROGENASE/REDUCTASE SDR FAMILY MEMBER 7B"/>
    <property type="match status" value="1"/>
</dbReference>
<proteinExistence type="inferred from homology"/>
<organism evidence="6 7">
    <name type="scientific">Deinococcus arenae</name>
    <dbReference type="NCBI Taxonomy" id="1452751"/>
    <lineage>
        <taxon>Bacteria</taxon>
        <taxon>Thermotogati</taxon>
        <taxon>Deinococcota</taxon>
        <taxon>Deinococci</taxon>
        <taxon>Deinococcales</taxon>
        <taxon>Deinococcaceae</taxon>
        <taxon>Deinococcus</taxon>
    </lineage>
</organism>
<dbReference type="Proteomes" id="UP000600547">
    <property type="component" value="Unassembled WGS sequence"/>
</dbReference>
<evidence type="ECO:0000313" key="6">
    <source>
        <dbReference type="EMBL" id="GGM51397.1"/>
    </source>
</evidence>
<dbReference type="PRINTS" id="PR00080">
    <property type="entry name" value="SDRFAMILY"/>
</dbReference>
<feature type="region of interest" description="Disordered" evidence="4">
    <location>
        <begin position="1"/>
        <end position="24"/>
    </location>
</feature>
<sequence length="364" mass="38302">MVAGSLGRRFTQRPRPGGAGHTAGMRLPKRLLLTAAVGAVAARRAFRAPYDLTGRAALITGGSRGLGLALARELLERGANVTLMARTAADLERARERLNAGARVQVVVGDVTRAADLERAVQETVRARGRLDVLVNNAGLIQVGPLADMTEADFREILEVNALAPLRLTLAARPHLRGGGRVLVVSSVGGRVAVPHLAPYSVSKFASAGLGQALRSELAREGITVTTVLPGLMRTGSPMNASVKGRHAQEYAWFATADSLPVVSLDAREAARRIVNALVRGDAETMVGGPAWLLRVGQTLAPQLTADLMTLTNRLLPAPSGADVTRAGRDVEGPVTQGNPIKRAAEAEFNQRGAHGKPRRGDLG</sequence>
<comment type="similarity">
    <text evidence="1 3">Belongs to the short-chain dehydrogenases/reductases (SDR) family.</text>
</comment>
<dbReference type="InterPro" id="IPR020904">
    <property type="entry name" value="Sc_DH/Rdtase_CS"/>
</dbReference>
<evidence type="ECO:0000256" key="1">
    <source>
        <dbReference type="ARBA" id="ARBA00006484"/>
    </source>
</evidence>
<dbReference type="SMART" id="SM00822">
    <property type="entry name" value="PKS_KR"/>
    <property type="match status" value="1"/>
</dbReference>
<reference evidence="7" key="1">
    <citation type="journal article" date="2019" name="Int. J. Syst. Evol. Microbiol.">
        <title>The Global Catalogue of Microorganisms (GCM) 10K type strain sequencing project: providing services to taxonomists for standard genome sequencing and annotation.</title>
        <authorList>
            <consortium name="The Broad Institute Genomics Platform"/>
            <consortium name="The Broad Institute Genome Sequencing Center for Infectious Disease"/>
            <person name="Wu L."/>
            <person name="Ma J."/>
        </authorList>
    </citation>
    <scope>NUCLEOTIDE SEQUENCE [LARGE SCALE GENOMIC DNA]</scope>
    <source>
        <strain evidence="7">JCM 31047</strain>
    </source>
</reference>
<accession>A0A8H9GRQ2</accession>
<dbReference type="GO" id="GO:0016491">
    <property type="term" value="F:oxidoreductase activity"/>
    <property type="evidence" value="ECO:0007669"/>
    <property type="project" value="UniProtKB-KW"/>
</dbReference>
<dbReference type="SUPFAM" id="SSF51735">
    <property type="entry name" value="NAD(P)-binding Rossmann-fold domains"/>
    <property type="match status" value="1"/>
</dbReference>
<dbReference type="EMBL" id="BMQG01000010">
    <property type="protein sequence ID" value="GGM51397.1"/>
    <property type="molecule type" value="Genomic_DNA"/>
</dbReference>
<comment type="caution">
    <text evidence="6">The sequence shown here is derived from an EMBL/GenBank/DDBJ whole genome shotgun (WGS) entry which is preliminary data.</text>
</comment>